<evidence type="ECO:0000313" key="3">
    <source>
        <dbReference type="EMBL" id="MBF1446280.1"/>
    </source>
</evidence>
<name>A0A9D5WU20_9BACT</name>
<evidence type="ECO:0000256" key="1">
    <source>
        <dbReference type="SAM" id="SignalP"/>
    </source>
</evidence>
<sequence>MRIIRVLTVGILMALASNSASAETAAKIKNFNWRPVMDAITQVESKGNAKAKNGPHAGILQISHHVVAECNNILKAKGSKKRYTMADRFSPEKSREMFVLFQSKYNKANNTERAIRMWHGGINFSKSKTQQYYNKVKRFLRN</sequence>
<feature type="domain" description="Transglycosylase SLT" evidence="2">
    <location>
        <begin position="29"/>
        <end position="136"/>
    </location>
</feature>
<reference evidence="3" key="1">
    <citation type="submission" date="2020-04" db="EMBL/GenBank/DDBJ databases">
        <title>Deep metagenomics examines the oral microbiome during advanced dental caries in children, revealing novel taxa and co-occurrences with host molecules.</title>
        <authorList>
            <person name="Baker J.L."/>
            <person name="Morton J.T."/>
            <person name="Dinis M."/>
            <person name="Alvarez R."/>
            <person name="Tran N.C."/>
            <person name="Knight R."/>
            <person name="Edlund A."/>
        </authorList>
    </citation>
    <scope>NUCLEOTIDE SEQUENCE</scope>
    <source>
        <strain evidence="3">JCVI_32_bin.50</strain>
    </source>
</reference>
<gene>
    <name evidence="3" type="ORF">HXN55_02660</name>
</gene>
<dbReference type="Pfam" id="PF01464">
    <property type="entry name" value="SLT"/>
    <property type="match status" value="1"/>
</dbReference>
<dbReference type="EMBL" id="JABZTM010000018">
    <property type="protein sequence ID" value="MBF1446280.1"/>
    <property type="molecule type" value="Genomic_DNA"/>
</dbReference>
<dbReference type="InterPro" id="IPR008258">
    <property type="entry name" value="Transglycosylase_SLT_dom_1"/>
</dbReference>
<dbReference type="Proteomes" id="UP000787419">
    <property type="component" value="Unassembled WGS sequence"/>
</dbReference>
<dbReference type="AlphaFoldDB" id="A0A9D5WU20"/>
<evidence type="ECO:0000259" key="2">
    <source>
        <dbReference type="Pfam" id="PF01464"/>
    </source>
</evidence>
<evidence type="ECO:0000313" key="4">
    <source>
        <dbReference type="Proteomes" id="UP000787419"/>
    </source>
</evidence>
<dbReference type="Gene3D" id="1.10.530.10">
    <property type="match status" value="1"/>
</dbReference>
<dbReference type="SUPFAM" id="SSF53955">
    <property type="entry name" value="Lysozyme-like"/>
    <property type="match status" value="1"/>
</dbReference>
<organism evidence="3 4">
    <name type="scientific">Prevotella nigrescens</name>
    <dbReference type="NCBI Taxonomy" id="28133"/>
    <lineage>
        <taxon>Bacteria</taxon>
        <taxon>Pseudomonadati</taxon>
        <taxon>Bacteroidota</taxon>
        <taxon>Bacteroidia</taxon>
        <taxon>Bacteroidales</taxon>
        <taxon>Prevotellaceae</taxon>
        <taxon>Prevotella</taxon>
    </lineage>
</organism>
<dbReference type="RefSeq" id="WP_004364641.1">
    <property type="nucleotide sequence ID" value="NZ_CAJPQZ010000042.1"/>
</dbReference>
<keyword evidence="1" id="KW-0732">Signal</keyword>
<dbReference type="InterPro" id="IPR023346">
    <property type="entry name" value="Lysozyme-like_dom_sf"/>
</dbReference>
<comment type="caution">
    <text evidence="3">The sequence shown here is derived from an EMBL/GenBank/DDBJ whole genome shotgun (WGS) entry which is preliminary data.</text>
</comment>
<protein>
    <submittedName>
        <fullName evidence="3">Transglycosylase SLT domain-containing protein</fullName>
    </submittedName>
</protein>
<feature type="signal peptide" evidence="1">
    <location>
        <begin position="1"/>
        <end position="22"/>
    </location>
</feature>
<proteinExistence type="predicted"/>
<feature type="chain" id="PRO_5038592237" evidence="1">
    <location>
        <begin position="23"/>
        <end position="142"/>
    </location>
</feature>
<accession>A0A9D5WU20</accession>